<evidence type="ECO:0000256" key="6">
    <source>
        <dbReference type="ARBA" id="ARBA00022692"/>
    </source>
</evidence>
<keyword evidence="5" id="KW-0808">Transferase</keyword>
<evidence type="ECO:0000313" key="12">
    <source>
        <dbReference type="EMBL" id="QJR79769.1"/>
    </source>
</evidence>
<evidence type="ECO:0000313" key="13">
    <source>
        <dbReference type="Proteomes" id="UP000219285"/>
    </source>
</evidence>
<dbReference type="OrthoDB" id="9809567at2"/>
<evidence type="ECO:0000256" key="8">
    <source>
        <dbReference type="ARBA" id="ARBA00022989"/>
    </source>
</evidence>
<organism evidence="12 13">
    <name type="scientific">Alteromonas pelagimontana</name>
    <dbReference type="NCBI Taxonomy" id="1858656"/>
    <lineage>
        <taxon>Bacteria</taxon>
        <taxon>Pseudomonadati</taxon>
        <taxon>Pseudomonadota</taxon>
        <taxon>Gammaproteobacteria</taxon>
        <taxon>Alteromonadales</taxon>
        <taxon>Alteromonadaceae</taxon>
        <taxon>Alteromonas/Salinimonas group</taxon>
        <taxon>Alteromonas</taxon>
    </lineage>
</organism>
<keyword evidence="8 10" id="KW-1133">Transmembrane helix</keyword>
<dbReference type="PANTHER" id="PTHR45436">
    <property type="entry name" value="SENSOR HISTIDINE KINASE YKOH"/>
    <property type="match status" value="1"/>
</dbReference>
<reference evidence="12 13" key="2">
    <citation type="submission" date="2020-04" db="EMBL/GenBank/DDBJ databases">
        <title>Complete genome sequence of Alteromonas pelagimontana 5.12T.</title>
        <authorList>
            <person name="Sinha R.K."/>
            <person name="Krishnan K.P."/>
            <person name="Kurian J.P."/>
        </authorList>
    </citation>
    <scope>NUCLEOTIDE SEQUENCE [LARGE SCALE GENOMIC DNA]</scope>
    <source>
        <strain evidence="12 13">5.12</strain>
    </source>
</reference>
<dbReference type="RefSeq" id="WP_075608918.1">
    <property type="nucleotide sequence ID" value="NZ_CP052766.1"/>
</dbReference>
<name>A0A6M4M9Y0_9ALTE</name>
<comment type="subcellular location">
    <subcellularLocation>
        <location evidence="2">Membrane</location>
    </subcellularLocation>
</comment>
<dbReference type="Gene3D" id="3.30.565.10">
    <property type="entry name" value="Histidine kinase-like ATPase, C-terminal domain"/>
    <property type="match status" value="1"/>
</dbReference>
<evidence type="ECO:0000256" key="9">
    <source>
        <dbReference type="ARBA" id="ARBA00023136"/>
    </source>
</evidence>
<dbReference type="PANTHER" id="PTHR45436:SF4">
    <property type="entry name" value="SENSOR PROTEIN PHOQ"/>
    <property type="match status" value="1"/>
</dbReference>
<reference evidence="13" key="1">
    <citation type="submission" date="2014-12" db="EMBL/GenBank/DDBJ databases">
        <title>Complete genome sequence of a multi-drug resistant Klebsiella pneumoniae.</title>
        <authorList>
            <person name="Hua X."/>
            <person name="Chen Q."/>
            <person name="Li X."/>
            <person name="Feng Y."/>
            <person name="Ruan Z."/>
            <person name="Yu Y."/>
        </authorList>
    </citation>
    <scope>NUCLEOTIDE SEQUENCE [LARGE SCALE GENOMIC DNA]</scope>
    <source>
        <strain evidence="13">5.12</strain>
    </source>
</reference>
<dbReference type="InterPro" id="IPR005467">
    <property type="entry name" value="His_kinase_dom"/>
</dbReference>
<keyword evidence="9 10" id="KW-0472">Membrane</keyword>
<dbReference type="SUPFAM" id="SSF55874">
    <property type="entry name" value="ATPase domain of HSP90 chaperone/DNA topoisomerase II/histidine kinase"/>
    <property type="match status" value="1"/>
</dbReference>
<dbReference type="InterPro" id="IPR004358">
    <property type="entry name" value="Sig_transdc_His_kin-like_C"/>
</dbReference>
<keyword evidence="13" id="KW-1185">Reference proteome</keyword>
<dbReference type="GO" id="GO:0005524">
    <property type="term" value="F:ATP binding"/>
    <property type="evidence" value="ECO:0007669"/>
    <property type="project" value="UniProtKB-KW"/>
</dbReference>
<dbReference type="InterPro" id="IPR036890">
    <property type="entry name" value="HATPase_C_sf"/>
</dbReference>
<sequence length="444" mass="49589">MKGLSLRVRSIMLAILALAVFIPVTVLTLDKAYTTSLTQAKLSELKLMNLALVSAFELDGAIPSMPDLLYEEQLNLPDSGYVGLIIFRNNVVWQSASALHYSIEKPPPPPAVGDDYFLEFFHAPFDESRAYFAYAFTAEFAAESDFEPVHFYIFNDKTEFNTERDAFLSAVWRWMLLLAVSLLALLIIGTNVVLAPVRVLIKEIRHTANGEQKQLTHNYPVEFNGLKTSINQLLHAEAEQRSRYKNSLGDLAHSLKTPLAVALGANSLPEEAKDALFQINQLVQRQLKRATAGNTGWQPPIAVLPSVEKLKSAMQKVYRHKHLQITIEQRVPVLFKGDETDLMEILGNVMDNASKAARQRIHVSLFRQGRWAGFAVEDDGPGIPQHQKTLLLKRGERLDTYTEGQGIGLAVVSDLVSIYEGRLTIQDSPLGGAKIVIQFPFQEH</sequence>
<comment type="catalytic activity">
    <reaction evidence="1">
        <text>ATP + protein L-histidine = ADP + protein N-phospho-L-histidine.</text>
        <dbReference type="EC" id="2.7.13.3"/>
    </reaction>
</comment>
<dbReference type="EMBL" id="CP052766">
    <property type="protein sequence ID" value="QJR79769.1"/>
    <property type="molecule type" value="Genomic_DNA"/>
</dbReference>
<dbReference type="SMART" id="SM00387">
    <property type="entry name" value="HATPase_c"/>
    <property type="match status" value="1"/>
</dbReference>
<keyword evidence="4" id="KW-0597">Phosphoprotein</keyword>
<dbReference type="Pfam" id="PF02518">
    <property type="entry name" value="HATPase_c"/>
    <property type="match status" value="1"/>
</dbReference>
<dbReference type="KEGG" id="apel:CA267_002635"/>
<evidence type="ECO:0000256" key="3">
    <source>
        <dbReference type="ARBA" id="ARBA00012438"/>
    </source>
</evidence>
<dbReference type="GO" id="GO:0005886">
    <property type="term" value="C:plasma membrane"/>
    <property type="evidence" value="ECO:0007669"/>
    <property type="project" value="TreeGrafter"/>
</dbReference>
<dbReference type="PROSITE" id="PS50109">
    <property type="entry name" value="HIS_KIN"/>
    <property type="match status" value="1"/>
</dbReference>
<evidence type="ECO:0000256" key="4">
    <source>
        <dbReference type="ARBA" id="ARBA00022553"/>
    </source>
</evidence>
<evidence type="ECO:0000256" key="5">
    <source>
        <dbReference type="ARBA" id="ARBA00022679"/>
    </source>
</evidence>
<proteinExistence type="predicted"/>
<evidence type="ECO:0000256" key="2">
    <source>
        <dbReference type="ARBA" id="ARBA00004370"/>
    </source>
</evidence>
<evidence type="ECO:0000256" key="7">
    <source>
        <dbReference type="ARBA" id="ARBA00022777"/>
    </source>
</evidence>
<evidence type="ECO:0000259" key="11">
    <source>
        <dbReference type="PROSITE" id="PS50109"/>
    </source>
</evidence>
<evidence type="ECO:0000256" key="10">
    <source>
        <dbReference type="SAM" id="Phobius"/>
    </source>
</evidence>
<dbReference type="AlphaFoldDB" id="A0A6M4M9Y0"/>
<protein>
    <recommendedName>
        <fullName evidence="3">histidine kinase</fullName>
        <ecNumber evidence="3">2.7.13.3</ecNumber>
    </recommendedName>
</protein>
<feature type="transmembrane region" description="Helical" evidence="10">
    <location>
        <begin position="171"/>
        <end position="195"/>
    </location>
</feature>
<dbReference type="CDD" id="cd00082">
    <property type="entry name" value="HisKA"/>
    <property type="match status" value="1"/>
</dbReference>
<dbReference type="Proteomes" id="UP000219285">
    <property type="component" value="Chromosome"/>
</dbReference>
<keyword evidence="7" id="KW-0418">Kinase</keyword>
<dbReference type="EC" id="2.7.13.3" evidence="3"/>
<dbReference type="InterPro" id="IPR003594">
    <property type="entry name" value="HATPase_dom"/>
</dbReference>
<dbReference type="InterPro" id="IPR050428">
    <property type="entry name" value="TCS_sensor_his_kinase"/>
</dbReference>
<dbReference type="InterPro" id="IPR003661">
    <property type="entry name" value="HisK_dim/P_dom"/>
</dbReference>
<feature type="domain" description="Histidine kinase" evidence="11">
    <location>
        <begin position="250"/>
        <end position="443"/>
    </location>
</feature>
<accession>A0A6M4M9Y0</accession>
<keyword evidence="6 10" id="KW-0812">Transmembrane</keyword>
<dbReference type="PRINTS" id="PR00344">
    <property type="entry name" value="BCTRLSENSOR"/>
</dbReference>
<gene>
    <name evidence="12" type="ORF">CA267_002635</name>
</gene>
<evidence type="ECO:0000256" key="1">
    <source>
        <dbReference type="ARBA" id="ARBA00000085"/>
    </source>
</evidence>
<dbReference type="GO" id="GO:0000155">
    <property type="term" value="F:phosphorelay sensor kinase activity"/>
    <property type="evidence" value="ECO:0007669"/>
    <property type="project" value="InterPro"/>
</dbReference>